<accession>A0A450SIX9</accession>
<organism evidence="2">
    <name type="scientific">Candidatus Kentrum sp. FM</name>
    <dbReference type="NCBI Taxonomy" id="2126340"/>
    <lineage>
        <taxon>Bacteria</taxon>
        <taxon>Pseudomonadati</taxon>
        <taxon>Pseudomonadota</taxon>
        <taxon>Gammaproteobacteria</taxon>
        <taxon>Candidatus Kentrum</taxon>
    </lineage>
</organism>
<name>A0A450SIX9_9GAMM</name>
<evidence type="ECO:0000313" key="3">
    <source>
        <dbReference type="EMBL" id="VFK09789.1"/>
    </source>
</evidence>
<dbReference type="AlphaFoldDB" id="A0A450SIX9"/>
<proteinExistence type="predicted"/>
<dbReference type="EMBL" id="CAADFA010000122">
    <property type="protein sequence ID" value="VFJ53305.1"/>
    <property type="molecule type" value="Genomic_DNA"/>
</dbReference>
<evidence type="ECO:0000313" key="1">
    <source>
        <dbReference type="EMBL" id="VFJ53011.1"/>
    </source>
</evidence>
<reference evidence="2" key="1">
    <citation type="submission" date="2019-02" db="EMBL/GenBank/DDBJ databases">
        <authorList>
            <person name="Gruber-Vodicka R. H."/>
            <person name="Seah K. B. B."/>
        </authorList>
    </citation>
    <scope>NUCLEOTIDE SEQUENCE</scope>
    <source>
        <strain evidence="1">BECK_BZ163</strain>
        <strain evidence="3">BECK_BZ164</strain>
        <strain evidence="2">BECK_BZ165</strain>
    </source>
</reference>
<evidence type="ECO:0000313" key="2">
    <source>
        <dbReference type="EMBL" id="VFJ53305.1"/>
    </source>
</evidence>
<dbReference type="InterPro" id="IPR035897">
    <property type="entry name" value="Toll_tir_struct_dom_sf"/>
</dbReference>
<gene>
    <name evidence="1" type="ORF">BECKFM1743A_GA0114220_101095</name>
    <name evidence="3" type="ORF">BECKFM1743B_GA0114221_101155</name>
    <name evidence="2" type="ORF">BECKFM1743C_GA0114222_101225</name>
</gene>
<protein>
    <submittedName>
        <fullName evidence="2">TIR domain-containing protein</fullName>
    </submittedName>
</protein>
<dbReference type="SUPFAM" id="SSF52200">
    <property type="entry name" value="Toll/Interleukin receptor TIR domain"/>
    <property type="match status" value="1"/>
</dbReference>
<dbReference type="EMBL" id="CAADEZ010000109">
    <property type="protein sequence ID" value="VFJ53011.1"/>
    <property type="molecule type" value="Genomic_DNA"/>
</dbReference>
<dbReference type="Gene3D" id="3.40.50.10140">
    <property type="entry name" value="Toll/interleukin-1 receptor homology (TIR) domain"/>
    <property type="match status" value="1"/>
</dbReference>
<dbReference type="EMBL" id="CAADFL010000115">
    <property type="protein sequence ID" value="VFK09789.1"/>
    <property type="molecule type" value="Genomic_DNA"/>
</dbReference>
<sequence>MLPPILEIYVVWHPRDEKGREIAREFIEHFRGNSYTGLLGGAVEVFIRSEGWHEKGDAPRPIPFPGASTPTGIEPAQFVAVVPLMGMEMAWAMESDSDPWIRYVEEIVRLREKMRGQVGIFPYYLGAPGVIEHTKLKGLLRTPQRIASSPPNSGETETMLRCRDLAQGITQYFSRDTDRRLTVFISHTRQHHEGHGSNTELISMIREIIATTRLRHFFDANDLQPGEDWDLALREHAATSALLAVRTDSYSSRKWCQREVLTAKRAGMPVVMIDALDKGDEKGSFLMDHVPRVPVCKTESGWNRENVYRALGMLVDESLKRMLWRHQRELSHAELGTDIAWWAPHAPEPSTLVQWLEDAWEDGRLSTKGSDIRILHPEPPLAEDEKLVLSQMASLCGKALKLDIMTPRLLAARGG</sequence>